<keyword evidence="2" id="KW-0677">Repeat</keyword>
<dbReference type="KEGG" id="spu:115924046"/>
<feature type="domain" description="WD repeat-containing protein 54 beta-propeller" evidence="4">
    <location>
        <begin position="1"/>
        <end position="340"/>
    </location>
</feature>
<evidence type="ECO:0000256" key="3">
    <source>
        <dbReference type="PROSITE-ProRule" id="PRU00221"/>
    </source>
</evidence>
<accession>A0A7M7NVB3</accession>
<dbReference type="GO" id="GO:1990234">
    <property type="term" value="C:transferase complex"/>
    <property type="evidence" value="ECO:0007669"/>
    <property type="project" value="UniProtKB-ARBA"/>
</dbReference>
<dbReference type="FunFam" id="2.130.10.10:FF:001249">
    <property type="entry name" value="WD repeat domain 54"/>
    <property type="match status" value="1"/>
</dbReference>
<dbReference type="InterPro" id="IPR036322">
    <property type="entry name" value="WD40_repeat_dom_sf"/>
</dbReference>
<keyword evidence="6" id="KW-1185">Reference proteome</keyword>
<evidence type="ECO:0000256" key="1">
    <source>
        <dbReference type="ARBA" id="ARBA00022574"/>
    </source>
</evidence>
<evidence type="ECO:0000256" key="2">
    <source>
        <dbReference type="ARBA" id="ARBA00022737"/>
    </source>
</evidence>
<dbReference type="PROSITE" id="PS50294">
    <property type="entry name" value="WD_REPEATS_REGION"/>
    <property type="match status" value="1"/>
</dbReference>
<evidence type="ECO:0000259" key="4">
    <source>
        <dbReference type="Pfam" id="PF21031"/>
    </source>
</evidence>
<reference evidence="6" key="1">
    <citation type="submission" date="2015-02" db="EMBL/GenBank/DDBJ databases">
        <title>Genome sequencing for Strongylocentrotus purpuratus.</title>
        <authorList>
            <person name="Murali S."/>
            <person name="Liu Y."/>
            <person name="Vee V."/>
            <person name="English A."/>
            <person name="Wang M."/>
            <person name="Skinner E."/>
            <person name="Han Y."/>
            <person name="Muzny D.M."/>
            <person name="Worley K.C."/>
            <person name="Gibbs R.A."/>
        </authorList>
    </citation>
    <scope>NUCLEOTIDE SEQUENCE</scope>
</reference>
<sequence length="343" mass="36585">MYHKSKSVHLKSSASLRYNNLSVLCSPERNVTCYAVVHKAVVNISNCASEGAGSGVSPNVTQRQLHCKDVAGVTQNAAILEAKFCELPSRTLMVVCCQKGVQMFEPDSSALVFWHALFNSDGNDGFLFTRGIASVLDSFIAVGAAFVRDPESPGTSTGSVLVFSIPSRGTNVQLSETLSGHSYPISAVAGAGDLMASGDDSGCIMVWQAGPKFYQLTRINGGGATCSSLCLYKNLVIGGYGTGHIRFFDTQKGNLMTEICAHAKWIHAMDLAPSVGLLLSTSEDTMLRVWSLKADDNQAKVSLAHQECITDVQLCGAKFLDKEGHSFCVSGYDAPEVVCFTKG</sequence>
<dbReference type="GeneID" id="115924046"/>
<name>A0A7M7NVB3_STRPU</name>
<dbReference type="OMA" id="KISAFGW"/>
<dbReference type="EnsemblMetazoa" id="XM_030985644">
    <property type="protein sequence ID" value="XP_030841504"/>
    <property type="gene ID" value="LOC115924046"/>
</dbReference>
<dbReference type="SUPFAM" id="SSF50978">
    <property type="entry name" value="WD40 repeat-like"/>
    <property type="match status" value="1"/>
</dbReference>
<dbReference type="InterPro" id="IPR001680">
    <property type="entry name" value="WD40_rpt"/>
</dbReference>
<proteinExistence type="predicted"/>
<dbReference type="OrthoDB" id="756370at2759"/>
<dbReference type="AlphaFoldDB" id="A0A7M7NVB3"/>
<dbReference type="InParanoid" id="A0A7M7NVB3"/>
<dbReference type="RefSeq" id="XP_030841504.1">
    <property type="nucleotide sequence ID" value="XM_030985644.1"/>
</dbReference>
<dbReference type="PANTHER" id="PTHR22847">
    <property type="entry name" value="WD40 REPEAT PROTEIN"/>
    <property type="match status" value="1"/>
</dbReference>
<keyword evidence="1 3" id="KW-0853">WD repeat</keyword>
<feature type="repeat" description="WD" evidence="3">
    <location>
        <begin position="259"/>
        <end position="300"/>
    </location>
</feature>
<dbReference type="Proteomes" id="UP000007110">
    <property type="component" value="Unassembled WGS sequence"/>
</dbReference>
<dbReference type="InterPro" id="IPR015943">
    <property type="entry name" value="WD40/YVTN_repeat-like_dom_sf"/>
</dbReference>
<dbReference type="InterPro" id="IPR049546">
    <property type="entry name" value="WDR54_beta_prop"/>
</dbReference>
<organism evidence="5 6">
    <name type="scientific">Strongylocentrotus purpuratus</name>
    <name type="common">Purple sea urchin</name>
    <dbReference type="NCBI Taxonomy" id="7668"/>
    <lineage>
        <taxon>Eukaryota</taxon>
        <taxon>Metazoa</taxon>
        <taxon>Echinodermata</taxon>
        <taxon>Eleutherozoa</taxon>
        <taxon>Echinozoa</taxon>
        <taxon>Echinoidea</taxon>
        <taxon>Euechinoidea</taxon>
        <taxon>Echinacea</taxon>
        <taxon>Camarodonta</taxon>
        <taxon>Echinidea</taxon>
        <taxon>Strongylocentrotidae</taxon>
        <taxon>Strongylocentrotus</taxon>
    </lineage>
</organism>
<dbReference type="PANTHER" id="PTHR22847:SF637">
    <property type="entry name" value="WD REPEAT DOMAIN 5B"/>
    <property type="match status" value="1"/>
</dbReference>
<dbReference type="Pfam" id="PF21031">
    <property type="entry name" value="WDR54"/>
    <property type="match status" value="1"/>
</dbReference>
<dbReference type="Gene3D" id="2.130.10.10">
    <property type="entry name" value="YVTN repeat-like/Quinoprotein amine dehydrogenase"/>
    <property type="match status" value="1"/>
</dbReference>
<evidence type="ECO:0000313" key="5">
    <source>
        <dbReference type="EnsemblMetazoa" id="XP_030841504"/>
    </source>
</evidence>
<protein>
    <recommendedName>
        <fullName evidence="4">WD repeat-containing protein 54 beta-propeller domain-containing protein</fullName>
    </recommendedName>
</protein>
<reference evidence="5" key="2">
    <citation type="submission" date="2021-01" db="UniProtKB">
        <authorList>
            <consortium name="EnsemblMetazoa"/>
        </authorList>
    </citation>
    <scope>IDENTIFICATION</scope>
</reference>
<evidence type="ECO:0000313" key="6">
    <source>
        <dbReference type="Proteomes" id="UP000007110"/>
    </source>
</evidence>
<dbReference type="PROSITE" id="PS50082">
    <property type="entry name" value="WD_REPEATS_2"/>
    <property type="match status" value="1"/>
</dbReference>
<dbReference type="SMART" id="SM00320">
    <property type="entry name" value="WD40"/>
    <property type="match status" value="3"/>
</dbReference>